<dbReference type="AlphaFoldDB" id="A0A024T8Q6"/>
<dbReference type="GeneID" id="20092464"/>
<protein>
    <submittedName>
        <fullName evidence="1">Uncharacterized protein</fullName>
    </submittedName>
</protein>
<proteinExistence type="predicted"/>
<dbReference type="EMBL" id="KI914429">
    <property type="protein sequence ID" value="ETV89757.1"/>
    <property type="molecule type" value="Genomic_DNA"/>
</dbReference>
<name>A0A024T8Q6_9STRA</name>
<sequence length="283" mass="30811">MAAPSSSIQATVGNESHHEGIALSKYTELEHSLFEPTKDDHVVVSTQSCFLPLTDTGDVDFYVGLFNYQSTHPAVLVPTDAGTRSTTHFHPLAIQELAGRAQVVCGTRRGDMLYFNDHGTKRTFQATWLSTDRSRRGVEDIGAMTAGEEARNYIMEELHHGRADPVGRAPASITAASTFTSRCLRPQEALAWAFDRRPSIAATQSVATLSRNTQTKAWAKACGLDIVNVSWENCARTKNSCWGPCISDMTLVVGSAWMSVLRAPNFSATVGNESHHEGIALSK</sequence>
<dbReference type="OrthoDB" id="73111at2759"/>
<gene>
    <name evidence="1" type="ORF">H310_15414</name>
</gene>
<organism evidence="1">
    <name type="scientific">Aphanomyces invadans</name>
    <dbReference type="NCBI Taxonomy" id="157072"/>
    <lineage>
        <taxon>Eukaryota</taxon>
        <taxon>Sar</taxon>
        <taxon>Stramenopiles</taxon>
        <taxon>Oomycota</taxon>
        <taxon>Saprolegniomycetes</taxon>
        <taxon>Saprolegniales</taxon>
        <taxon>Verrucalvaceae</taxon>
        <taxon>Aphanomyces</taxon>
    </lineage>
</organism>
<dbReference type="RefSeq" id="XP_008881611.1">
    <property type="nucleotide sequence ID" value="XM_008883389.1"/>
</dbReference>
<reference evidence="1" key="1">
    <citation type="submission" date="2013-12" db="EMBL/GenBank/DDBJ databases">
        <title>The Genome Sequence of Aphanomyces invadans NJM9701.</title>
        <authorList>
            <consortium name="The Broad Institute Genomics Platform"/>
            <person name="Russ C."/>
            <person name="Tyler B."/>
            <person name="van West P."/>
            <person name="Dieguez-Uribeondo J."/>
            <person name="Young S.K."/>
            <person name="Zeng Q."/>
            <person name="Gargeya S."/>
            <person name="Fitzgerald M."/>
            <person name="Abouelleil A."/>
            <person name="Alvarado L."/>
            <person name="Chapman S.B."/>
            <person name="Gainer-Dewar J."/>
            <person name="Goldberg J."/>
            <person name="Griggs A."/>
            <person name="Gujja S."/>
            <person name="Hansen M."/>
            <person name="Howarth C."/>
            <person name="Imamovic A."/>
            <person name="Ireland A."/>
            <person name="Larimer J."/>
            <person name="McCowan C."/>
            <person name="Murphy C."/>
            <person name="Pearson M."/>
            <person name="Poon T.W."/>
            <person name="Priest M."/>
            <person name="Roberts A."/>
            <person name="Saif S."/>
            <person name="Shea T."/>
            <person name="Sykes S."/>
            <person name="Wortman J."/>
            <person name="Nusbaum C."/>
            <person name="Birren B."/>
        </authorList>
    </citation>
    <scope>NUCLEOTIDE SEQUENCE [LARGE SCALE GENOMIC DNA]</scope>
    <source>
        <strain evidence="1">NJM9701</strain>
    </source>
</reference>
<dbReference type="VEuPathDB" id="FungiDB:H310_15414"/>
<accession>A0A024T8Q6</accession>
<evidence type="ECO:0000313" key="1">
    <source>
        <dbReference type="EMBL" id="ETV89757.1"/>
    </source>
</evidence>
<feature type="non-terminal residue" evidence="1">
    <location>
        <position position="283"/>
    </location>
</feature>